<dbReference type="Proteomes" id="UP000799441">
    <property type="component" value="Unassembled WGS sequence"/>
</dbReference>
<feature type="compositionally biased region" description="Polar residues" evidence="1">
    <location>
        <begin position="1"/>
        <end position="11"/>
    </location>
</feature>
<reference evidence="2" key="1">
    <citation type="journal article" date="2020" name="Stud. Mycol.">
        <title>101 Dothideomycetes genomes: a test case for predicting lifestyles and emergence of pathogens.</title>
        <authorList>
            <person name="Haridas S."/>
            <person name="Albert R."/>
            <person name="Binder M."/>
            <person name="Bloem J."/>
            <person name="Labutti K."/>
            <person name="Salamov A."/>
            <person name="Andreopoulos B."/>
            <person name="Baker S."/>
            <person name="Barry K."/>
            <person name="Bills G."/>
            <person name="Bluhm B."/>
            <person name="Cannon C."/>
            <person name="Castanera R."/>
            <person name="Culley D."/>
            <person name="Daum C."/>
            <person name="Ezra D."/>
            <person name="Gonzalez J."/>
            <person name="Henrissat B."/>
            <person name="Kuo A."/>
            <person name="Liang C."/>
            <person name="Lipzen A."/>
            <person name="Lutzoni F."/>
            <person name="Magnuson J."/>
            <person name="Mondo S."/>
            <person name="Nolan M."/>
            <person name="Ohm R."/>
            <person name="Pangilinan J."/>
            <person name="Park H.-J."/>
            <person name="Ramirez L."/>
            <person name="Alfaro M."/>
            <person name="Sun H."/>
            <person name="Tritt A."/>
            <person name="Yoshinaga Y."/>
            <person name="Zwiers L.-H."/>
            <person name="Turgeon B."/>
            <person name="Goodwin S."/>
            <person name="Spatafora J."/>
            <person name="Crous P."/>
            <person name="Grigoriev I."/>
        </authorList>
    </citation>
    <scope>NUCLEOTIDE SEQUENCE</scope>
    <source>
        <strain evidence="2">CBS 116435</strain>
    </source>
</reference>
<protein>
    <submittedName>
        <fullName evidence="2">Uncharacterized protein</fullName>
    </submittedName>
</protein>
<proteinExistence type="predicted"/>
<evidence type="ECO:0000313" key="2">
    <source>
        <dbReference type="EMBL" id="KAF2715808.1"/>
    </source>
</evidence>
<comment type="caution">
    <text evidence="2">The sequence shown here is derived from an EMBL/GenBank/DDBJ whole genome shotgun (WGS) entry which is preliminary data.</text>
</comment>
<keyword evidence="3" id="KW-1185">Reference proteome</keyword>
<evidence type="ECO:0000256" key="1">
    <source>
        <dbReference type="SAM" id="MobiDB-lite"/>
    </source>
</evidence>
<evidence type="ECO:0000313" key="3">
    <source>
        <dbReference type="Proteomes" id="UP000799441"/>
    </source>
</evidence>
<sequence length="95" mass="9429">MIYAGTQTGSRSADEEMGHGGGKRGGTGNSHIETPRGCADCQPGPAGEMSGSGSGSGSANSAFLPGHDDDASTTATFEIIGTMPEVAQRTPDTAL</sequence>
<feature type="compositionally biased region" description="Gly residues" evidence="1">
    <location>
        <begin position="19"/>
        <end position="28"/>
    </location>
</feature>
<organism evidence="2 3">
    <name type="scientific">Polychaeton citri CBS 116435</name>
    <dbReference type="NCBI Taxonomy" id="1314669"/>
    <lineage>
        <taxon>Eukaryota</taxon>
        <taxon>Fungi</taxon>
        <taxon>Dikarya</taxon>
        <taxon>Ascomycota</taxon>
        <taxon>Pezizomycotina</taxon>
        <taxon>Dothideomycetes</taxon>
        <taxon>Dothideomycetidae</taxon>
        <taxon>Capnodiales</taxon>
        <taxon>Capnodiaceae</taxon>
        <taxon>Polychaeton</taxon>
    </lineage>
</organism>
<feature type="region of interest" description="Disordered" evidence="1">
    <location>
        <begin position="1"/>
        <end position="74"/>
    </location>
</feature>
<dbReference type="AlphaFoldDB" id="A0A9P4PXU6"/>
<gene>
    <name evidence="2" type="ORF">K431DRAFT_316950</name>
</gene>
<dbReference type="EMBL" id="MU004173">
    <property type="protein sequence ID" value="KAF2715808.1"/>
    <property type="molecule type" value="Genomic_DNA"/>
</dbReference>
<name>A0A9P4PXU6_9PEZI</name>
<accession>A0A9P4PXU6</accession>